<comment type="cofactor">
    <cofactor evidence="15">
        <name>Zn(2+)</name>
        <dbReference type="ChEBI" id="CHEBI:29105"/>
    </cofactor>
    <text evidence="15">Binds 1 zinc ion per subunit.</text>
</comment>
<evidence type="ECO:0000256" key="12">
    <source>
        <dbReference type="ARBA" id="ARBA00029811"/>
    </source>
</evidence>
<evidence type="ECO:0000256" key="6">
    <source>
        <dbReference type="ARBA" id="ARBA00022490"/>
    </source>
</evidence>
<name>A0A2S0WSY7_9MICO</name>
<dbReference type="Gene3D" id="1.10.390.10">
    <property type="entry name" value="Neutral Protease Domain 2"/>
    <property type="match status" value="1"/>
</dbReference>
<dbReference type="SUPFAM" id="SSF63737">
    <property type="entry name" value="Leukotriene A4 hydrolase N-terminal domain"/>
    <property type="match status" value="1"/>
</dbReference>
<evidence type="ECO:0000313" key="19">
    <source>
        <dbReference type="Proteomes" id="UP000244729"/>
    </source>
</evidence>
<dbReference type="Gene3D" id="2.60.40.1730">
    <property type="entry name" value="tricorn interacting facor f3 domain"/>
    <property type="match status" value="1"/>
</dbReference>
<evidence type="ECO:0000256" key="4">
    <source>
        <dbReference type="ARBA" id="ARBA00012564"/>
    </source>
</evidence>
<dbReference type="InterPro" id="IPR034015">
    <property type="entry name" value="M1_LTA4H"/>
</dbReference>
<reference evidence="18 19" key="1">
    <citation type="submission" date="2018-04" db="EMBL/GenBank/DDBJ databases">
        <authorList>
            <person name="Li J."/>
        </authorList>
    </citation>
    <scope>NUCLEOTIDE SEQUENCE [LARGE SCALE GENOMIC DNA]</scope>
    <source>
        <strain evidence="19">30A</strain>
    </source>
</reference>
<dbReference type="InterPro" id="IPR027268">
    <property type="entry name" value="Peptidase_M4/M1_CTD_sf"/>
</dbReference>
<evidence type="ECO:0000256" key="13">
    <source>
        <dbReference type="ARBA" id="ARBA00031533"/>
    </source>
</evidence>
<evidence type="ECO:0000259" key="16">
    <source>
        <dbReference type="Pfam" id="PF01433"/>
    </source>
</evidence>
<dbReference type="Pfam" id="PF17900">
    <property type="entry name" value="Peptidase_M1_N"/>
    <property type="match status" value="1"/>
</dbReference>
<organism evidence="18 19">
    <name type="scientific">Agromyces badenianii</name>
    <dbReference type="NCBI Taxonomy" id="2080742"/>
    <lineage>
        <taxon>Bacteria</taxon>
        <taxon>Bacillati</taxon>
        <taxon>Actinomycetota</taxon>
        <taxon>Actinomycetes</taxon>
        <taxon>Micrococcales</taxon>
        <taxon>Microbacteriaceae</taxon>
        <taxon>Agromyces</taxon>
    </lineage>
</organism>
<gene>
    <name evidence="18" type="ORF">DCE93_00930</name>
</gene>
<evidence type="ECO:0000256" key="10">
    <source>
        <dbReference type="ARBA" id="ARBA00022833"/>
    </source>
</evidence>
<evidence type="ECO:0000256" key="15">
    <source>
        <dbReference type="PIRSR" id="PIRSR634015-3"/>
    </source>
</evidence>
<dbReference type="GO" id="GO:0008237">
    <property type="term" value="F:metallopeptidase activity"/>
    <property type="evidence" value="ECO:0007669"/>
    <property type="project" value="UniProtKB-KW"/>
</dbReference>
<dbReference type="EMBL" id="CP028913">
    <property type="protein sequence ID" value="AWB94411.1"/>
    <property type="molecule type" value="Genomic_DNA"/>
</dbReference>
<accession>A0A2S0WSY7</accession>
<evidence type="ECO:0000313" key="18">
    <source>
        <dbReference type="EMBL" id="AWB94411.1"/>
    </source>
</evidence>
<dbReference type="InterPro" id="IPR045357">
    <property type="entry name" value="Aminopeptidase_N-like_N"/>
</dbReference>
<feature type="active site" description="Proton donor" evidence="14">
    <location>
        <position position="369"/>
    </location>
</feature>
<keyword evidence="10 15" id="KW-0862">Zinc</keyword>
<dbReference type="PANTHER" id="PTHR45726:SF3">
    <property type="entry name" value="LEUKOTRIENE A-4 HYDROLASE"/>
    <property type="match status" value="1"/>
</dbReference>
<keyword evidence="9" id="KW-0378">Hydrolase</keyword>
<evidence type="ECO:0000256" key="5">
    <source>
        <dbReference type="ARBA" id="ARBA00015611"/>
    </source>
</evidence>
<feature type="domain" description="Peptidase M1 membrane alanine aminopeptidase" evidence="16">
    <location>
        <begin position="237"/>
        <end position="428"/>
    </location>
</feature>
<feature type="active site" description="Proton acceptor" evidence="14">
    <location>
        <position position="294"/>
    </location>
</feature>
<dbReference type="GO" id="GO:0005737">
    <property type="term" value="C:cytoplasm"/>
    <property type="evidence" value="ECO:0007669"/>
    <property type="project" value="UniProtKB-SubCell"/>
</dbReference>
<dbReference type="GO" id="GO:0016285">
    <property type="term" value="F:alanyl aminopeptidase activity"/>
    <property type="evidence" value="ECO:0007669"/>
    <property type="project" value="UniProtKB-EC"/>
</dbReference>
<evidence type="ECO:0000256" key="1">
    <source>
        <dbReference type="ARBA" id="ARBA00000098"/>
    </source>
</evidence>
<proteinExistence type="inferred from homology"/>
<dbReference type="SUPFAM" id="SSF55486">
    <property type="entry name" value="Metalloproteases ('zincins'), catalytic domain"/>
    <property type="match status" value="1"/>
</dbReference>
<dbReference type="PANTHER" id="PTHR45726">
    <property type="entry name" value="LEUKOTRIENE A-4 HYDROLASE"/>
    <property type="match status" value="1"/>
</dbReference>
<evidence type="ECO:0000256" key="14">
    <source>
        <dbReference type="PIRSR" id="PIRSR634015-1"/>
    </source>
</evidence>
<dbReference type="InterPro" id="IPR042097">
    <property type="entry name" value="Aminopeptidase_N-like_N_sf"/>
</dbReference>
<dbReference type="Pfam" id="PF01433">
    <property type="entry name" value="Peptidase_M1"/>
    <property type="match status" value="1"/>
</dbReference>
<evidence type="ECO:0000256" key="8">
    <source>
        <dbReference type="ARBA" id="ARBA00022723"/>
    </source>
</evidence>
<keyword evidence="8 15" id="KW-0479">Metal-binding</keyword>
<comment type="catalytic activity">
    <reaction evidence="1">
        <text>Release of an N-terminal amino acid, Xaa-|-Yaa- from a peptide, amide or arylamide. Xaa is preferably Ala, but may be most amino acids including Pro (slow action). When a terminal hydrophobic residue is followed by a prolyl residue, the two may be released as an intact Xaa-Pro dipeptide.</text>
        <dbReference type="EC" id="3.4.11.2"/>
    </reaction>
</comment>
<feature type="binding site" evidence="15">
    <location>
        <position position="297"/>
    </location>
    <ligand>
        <name>Zn(2+)</name>
        <dbReference type="ChEBI" id="CHEBI:29105"/>
        <note>catalytic</note>
    </ligand>
</feature>
<evidence type="ECO:0000259" key="17">
    <source>
        <dbReference type="Pfam" id="PF17900"/>
    </source>
</evidence>
<dbReference type="AlphaFoldDB" id="A0A2S0WSY7"/>
<dbReference type="RefSeq" id="WP_108594237.1">
    <property type="nucleotide sequence ID" value="NZ_CP028913.1"/>
</dbReference>
<keyword evidence="6" id="KW-0963">Cytoplasm</keyword>
<dbReference type="EC" id="3.4.11.2" evidence="4"/>
<sequence>MDPAAIGADTAGDAYLPASGNGGYRTVSSELSLKYRIARNRLDGVAVLRLQATQRLARFSLDLVGLAASRVRVDGRKAEFRHSRGKLKITPSQPIAPGSIVDVEVVYGGAPKPRRSRWGSIGWEELDDGVLVASQPSGAPTWFPCNDHPSDKASHRLRFETDAAYTVIGNGELVEHRVAAGQGIWVFEQLEPTASYLLTVQIGRYARRALSFDGAQCEVFFPRELERQVRADFGRLPQMLAAFEERFGPYPFGQYSVVVTPDELEIPLEAQGLAVFGANHVDGRGGEERLIAHELAHQWFGNSVGLARWQDIWLNEGFCCYAEWLWSEASGRESADELARRHHALVAQSPADLLIGDPGPVHMFDDRVYKRGALTLHALRLEMGDAGFFELLRTWTDEHRHATATTSEFIELVASRADGAVGEFFEAWLFHPVLPALPAAPSVATDPLNPGRRRRH</sequence>
<feature type="domain" description="Aminopeptidase N-like N-terminal" evidence="17">
    <location>
        <begin position="134"/>
        <end position="197"/>
    </location>
</feature>
<keyword evidence="7" id="KW-0645">Protease</keyword>
<feature type="binding site" evidence="15">
    <location>
        <position position="293"/>
    </location>
    <ligand>
        <name>Zn(2+)</name>
        <dbReference type="ChEBI" id="CHEBI:29105"/>
        <note>catalytic</note>
    </ligand>
</feature>
<evidence type="ECO:0000256" key="9">
    <source>
        <dbReference type="ARBA" id="ARBA00022801"/>
    </source>
</evidence>
<comment type="subcellular location">
    <subcellularLocation>
        <location evidence="2">Cytoplasm</location>
    </subcellularLocation>
</comment>
<feature type="binding site" evidence="15">
    <location>
        <position position="316"/>
    </location>
    <ligand>
        <name>Zn(2+)</name>
        <dbReference type="ChEBI" id="CHEBI:29105"/>
        <note>catalytic</note>
    </ligand>
</feature>
<comment type="similarity">
    <text evidence="3">Belongs to the peptidase M1 family.</text>
</comment>
<dbReference type="GO" id="GO:0008270">
    <property type="term" value="F:zinc ion binding"/>
    <property type="evidence" value="ECO:0007669"/>
    <property type="project" value="InterPro"/>
</dbReference>
<protein>
    <recommendedName>
        <fullName evidence="5">Aminopeptidase N</fullName>
        <ecNumber evidence="4">3.4.11.2</ecNumber>
    </recommendedName>
    <alternativeName>
        <fullName evidence="12">Alanine aminopeptidase</fullName>
    </alternativeName>
    <alternativeName>
        <fullName evidence="13">Lysyl aminopeptidase</fullName>
    </alternativeName>
</protein>
<dbReference type="OrthoDB" id="100605at2"/>
<dbReference type="KEGG" id="agm:DCE93_00930"/>
<evidence type="ECO:0000256" key="2">
    <source>
        <dbReference type="ARBA" id="ARBA00004496"/>
    </source>
</evidence>
<keyword evidence="11" id="KW-0482">Metalloprotease</keyword>
<dbReference type="PRINTS" id="PR00756">
    <property type="entry name" value="ALADIPTASE"/>
</dbReference>
<keyword evidence="19" id="KW-1185">Reference proteome</keyword>
<evidence type="ECO:0000256" key="11">
    <source>
        <dbReference type="ARBA" id="ARBA00023049"/>
    </source>
</evidence>
<evidence type="ECO:0000256" key="7">
    <source>
        <dbReference type="ARBA" id="ARBA00022670"/>
    </source>
</evidence>
<dbReference type="GO" id="GO:0006508">
    <property type="term" value="P:proteolysis"/>
    <property type="evidence" value="ECO:0007669"/>
    <property type="project" value="UniProtKB-KW"/>
</dbReference>
<dbReference type="InterPro" id="IPR014782">
    <property type="entry name" value="Peptidase_M1_dom"/>
</dbReference>
<dbReference type="Proteomes" id="UP000244729">
    <property type="component" value="Chromosome"/>
</dbReference>
<dbReference type="CDD" id="cd09603">
    <property type="entry name" value="M1_APN_like"/>
    <property type="match status" value="1"/>
</dbReference>
<dbReference type="InterPro" id="IPR001930">
    <property type="entry name" value="Peptidase_M1"/>
</dbReference>
<evidence type="ECO:0000256" key="3">
    <source>
        <dbReference type="ARBA" id="ARBA00010136"/>
    </source>
</evidence>